<comment type="caution">
    <text evidence="3">The sequence shown here is derived from an EMBL/GenBank/DDBJ whole genome shotgun (WGS) entry which is preliminary data.</text>
</comment>
<dbReference type="Proteomes" id="UP000273159">
    <property type="component" value="Unassembled WGS sequence"/>
</dbReference>
<gene>
    <name evidence="3" type="ORF">D7Z96_14060</name>
</gene>
<dbReference type="AlphaFoldDB" id="A0A3B0FBK2"/>
<feature type="compositionally biased region" description="Low complexity" evidence="1">
    <location>
        <begin position="7"/>
        <end position="19"/>
    </location>
</feature>
<protein>
    <recommendedName>
        <fullName evidence="5">DNA/RNA endonuclease G, NUC1</fullName>
    </recommendedName>
</protein>
<evidence type="ECO:0000256" key="2">
    <source>
        <dbReference type="SAM" id="Phobius"/>
    </source>
</evidence>
<reference evidence="4" key="2">
    <citation type="submission" date="2018-10" db="EMBL/GenBank/DDBJ databases">
        <authorList>
            <person name="Wang Y."/>
            <person name="Wang J."/>
            <person name="Yang X."/>
            <person name="Wang Z."/>
            <person name="Huang Y."/>
        </authorList>
    </citation>
    <scope>NUCLEOTIDE SEQUENCE [LARGE SCALE GENOMIC DNA]</scope>
    <source>
        <strain evidence="4">J015</strain>
    </source>
</reference>
<evidence type="ECO:0000313" key="3">
    <source>
        <dbReference type="EMBL" id="RKO22324.1"/>
    </source>
</evidence>
<evidence type="ECO:0000313" key="4">
    <source>
        <dbReference type="Proteomes" id="UP000273159"/>
    </source>
</evidence>
<evidence type="ECO:0000256" key="1">
    <source>
        <dbReference type="SAM" id="MobiDB-lite"/>
    </source>
</evidence>
<name>A0A3B0FBK2_PSEPS</name>
<evidence type="ECO:0008006" key="5">
    <source>
        <dbReference type="Google" id="ProtNLM"/>
    </source>
</evidence>
<feature type="transmembrane region" description="Helical" evidence="2">
    <location>
        <begin position="43"/>
        <end position="62"/>
    </location>
</feature>
<keyword evidence="2" id="KW-0472">Membrane</keyword>
<keyword evidence="2" id="KW-1133">Transmembrane helix</keyword>
<feature type="region of interest" description="Disordered" evidence="1">
    <location>
        <begin position="1"/>
        <end position="28"/>
    </location>
</feature>
<proteinExistence type="predicted"/>
<reference evidence="3 4" key="1">
    <citation type="submission" date="2018-10" db="EMBL/GenBank/DDBJ databases">
        <title>Genome-guide identification and characterization of bacteria that degrade polycyclic aromatic hydrocarbons and resist hexavalent chromium simultaneously.</title>
        <authorList>
            <person name="Feng H."/>
        </authorList>
    </citation>
    <scope>NUCLEOTIDE SEQUENCE [LARGE SCALE GENOMIC DNA]</scope>
    <source>
        <strain evidence="3 4">J015</strain>
    </source>
</reference>
<dbReference type="RefSeq" id="WP_120692906.1">
    <property type="nucleotide sequence ID" value="NZ_RBNH01000013.1"/>
</dbReference>
<keyword evidence="2" id="KW-0812">Transmembrane</keyword>
<organism evidence="3 4">
    <name type="scientific">Pseudarthrobacter phenanthrenivorans</name>
    <name type="common">Arthrobacter phenanthrenivorans</name>
    <dbReference type="NCBI Taxonomy" id="361575"/>
    <lineage>
        <taxon>Bacteria</taxon>
        <taxon>Bacillati</taxon>
        <taxon>Actinomycetota</taxon>
        <taxon>Actinomycetes</taxon>
        <taxon>Micrococcales</taxon>
        <taxon>Micrococcaceae</taxon>
        <taxon>Pseudarthrobacter</taxon>
    </lineage>
</organism>
<sequence length="221" mass="22909">MSRTDQSGSAEGTASSATALHRRGSQGPDMQRILHRETHSTRAVVATVAAVMVMVLAAYGLLEAAVHAIGQPAWLIEPQVAAERIVALPSGIPLLLLGAIGAVLAMVGLVFFLNGVLPGRRARHLLSVNAPDARGPAVVVDDEVVASSLARRARLAANVAPEQVMVVVSQRQVTVNVRPTSGVPVDEEGVLAAVRDELNAMALEPSPEPRINVAPSGVIGA</sequence>
<accession>A0A3B0FBK2</accession>
<feature type="transmembrane region" description="Helical" evidence="2">
    <location>
        <begin position="94"/>
        <end position="117"/>
    </location>
</feature>
<dbReference type="EMBL" id="RBNH01000013">
    <property type="protein sequence ID" value="RKO22324.1"/>
    <property type="molecule type" value="Genomic_DNA"/>
</dbReference>